<dbReference type="EMBL" id="CP013244">
    <property type="protein sequence ID" value="ANP45057.1"/>
    <property type="molecule type" value="Genomic_DNA"/>
</dbReference>
<accession>A0A1B1AET9</accession>
<dbReference type="STRING" id="1759059.ATE48_03535"/>
<evidence type="ECO:0008006" key="12">
    <source>
        <dbReference type="Google" id="ProtNLM"/>
    </source>
</evidence>
<dbReference type="CDD" id="cd17346">
    <property type="entry name" value="MFS_DtpA_like"/>
    <property type="match status" value="1"/>
</dbReference>
<dbReference type="AlphaFoldDB" id="A0A1B1AET9"/>
<evidence type="ECO:0000256" key="1">
    <source>
        <dbReference type="ARBA" id="ARBA00004651"/>
    </source>
</evidence>
<dbReference type="RefSeq" id="WP_228126766.1">
    <property type="nucleotide sequence ID" value="NZ_CP013244.1"/>
</dbReference>
<dbReference type="InterPro" id="IPR036259">
    <property type="entry name" value="MFS_trans_sf"/>
</dbReference>
<evidence type="ECO:0000256" key="7">
    <source>
        <dbReference type="ARBA" id="ARBA00023136"/>
    </source>
</evidence>
<dbReference type="PROSITE" id="PS01023">
    <property type="entry name" value="PTR2_2"/>
    <property type="match status" value="1"/>
</dbReference>
<evidence type="ECO:0000256" key="9">
    <source>
        <dbReference type="SAM" id="Phobius"/>
    </source>
</evidence>
<evidence type="ECO:0000313" key="10">
    <source>
        <dbReference type="EMBL" id="ANP45057.1"/>
    </source>
</evidence>
<dbReference type="KEGG" id="cbot:ATE48_03535"/>
<dbReference type="NCBIfam" id="TIGR00924">
    <property type="entry name" value="yjdL_sub1_fam"/>
    <property type="match status" value="1"/>
</dbReference>
<dbReference type="InterPro" id="IPR000109">
    <property type="entry name" value="POT_fam"/>
</dbReference>
<dbReference type="PANTHER" id="PTHR23517">
    <property type="entry name" value="RESISTANCE PROTEIN MDTM, PUTATIVE-RELATED-RELATED"/>
    <property type="match status" value="1"/>
</dbReference>
<feature type="transmembrane region" description="Helical" evidence="9">
    <location>
        <begin position="238"/>
        <end position="255"/>
    </location>
</feature>
<dbReference type="Pfam" id="PF00854">
    <property type="entry name" value="PTR2"/>
    <property type="match status" value="1"/>
</dbReference>
<feature type="transmembrane region" description="Helical" evidence="9">
    <location>
        <begin position="103"/>
        <end position="122"/>
    </location>
</feature>
<feature type="transmembrane region" description="Helical" evidence="9">
    <location>
        <begin position="169"/>
        <end position="188"/>
    </location>
</feature>
<dbReference type="Proteomes" id="UP000092498">
    <property type="component" value="Chromosome"/>
</dbReference>
<reference evidence="10 11" key="1">
    <citation type="submission" date="2015-11" db="EMBL/GenBank/DDBJ databases">
        <title>Whole-Genome Sequence of Candidatus Oderbacter manganicum from the National Park Lower Oder Valley, Germany.</title>
        <authorList>
            <person name="Braun B."/>
            <person name="Liere K."/>
            <person name="Szewzyk U."/>
        </authorList>
    </citation>
    <scope>NUCLEOTIDE SEQUENCE [LARGE SCALE GENOMIC DNA]</scope>
    <source>
        <strain evidence="10 11">OTSz_A_272</strain>
    </source>
</reference>
<dbReference type="SUPFAM" id="SSF103473">
    <property type="entry name" value="MFS general substrate transporter"/>
    <property type="match status" value="1"/>
</dbReference>
<proteinExistence type="inferred from homology"/>
<dbReference type="GO" id="GO:1904680">
    <property type="term" value="F:peptide transmembrane transporter activity"/>
    <property type="evidence" value="ECO:0007669"/>
    <property type="project" value="InterPro"/>
</dbReference>
<keyword evidence="6 9" id="KW-1133">Transmembrane helix</keyword>
<evidence type="ECO:0000256" key="4">
    <source>
        <dbReference type="ARBA" id="ARBA00022692"/>
    </source>
</evidence>
<dbReference type="Gene3D" id="1.20.1250.20">
    <property type="entry name" value="MFS general substrate transporter like domains"/>
    <property type="match status" value="1"/>
</dbReference>
<keyword evidence="2 8" id="KW-0813">Transport</keyword>
<feature type="transmembrane region" description="Helical" evidence="9">
    <location>
        <begin position="209"/>
        <end position="226"/>
    </location>
</feature>
<dbReference type="GO" id="GO:0006857">
    <property type="term" value="P:oligopeptide transport"/>
    <property type="evidence" value="ECO:0007669"/>
    <property type="project" value="InterPro"/>
</dbReference>
<feature type="transmembrane region" description="Helical" evidence="9">
    <location>
        <begin position="372"/>
        <end position="396"/>
    </location>
</feature>
<evidence type="ECO:0000313" key="11">
    <source>
        <dbReference type="Proteomes" id="UP000092498"/>
    </source>
</evidence>
<feature type="transmembrane region" description="Helical" evidence="9">
    <location>
        <begin position="313"/>
        <end position="333"/>
    </location>
</feature>
<feature type="transmembrane region" description="Helical" evidence="9">
    <location>
        <begin position="262"/>
        <end position="280"/>
    </location>
</feature>
<evidence type="ECO:0000256" key="6">
    <source>
        <dbReference type="ARBA" id="ARBA00022989"/>
    </source>
</evidence>
<name>A0A1B1AET9_9PROT</name>
<keyword evidence="5" id="KW-0653">Protein transport</keyword>
<dbReference type="FunCoup" id="A0A1B1AET9">
    <property type="interactions" value="162"/>
</dbReference>
<organism evidence="10 11">
    <name type="scientific">Candidatus Viadribacter manganicus</name>
    <dbReference type="NCBI Taxonomy" id="1759059"/>
    <lineage>
        <taxon>Bacteria</taxon>
        <taxon>Pseudomonadati</taxon>
        <taxon>Pseudomonadota</taxon>
        <taxon>Alphaproteobacteria</taxon>
        <taxon>Hyphomonadales</taxon>
        <taxon>Hyphomonadaceae</taxon>
        <taxon>Candidatus Viadribacter</taxon>
    </lineage>
</organism>
<feature type="transmembrane region" description="Helical" evidence="9">
    <location>
        <begin position="345"/>
        <end position="366"/>
    </location>
</feature>
<evidence type="ECO:0000256" key="2">
    <source>
        <dbReference type="ARBA" id="ARBA00022448"/>
    </source>
</evidence>
<keyword evidence="3" id="KW-1003">Cell membrane</keyword>
<gene>
    <name evidence="10" type="ORF">ATE48_03535</name>
</gene>
<evidence type="ECO:0000256" key="3">
    <source>
        <dbReference type="ARBA" id="ARBA00022475"/>
    </source>
</evidence>
<dbReference type="GO" id="GO:0005886">
    <property type="term" value="C:plasma membrane"/>
    <property type="evidence" value="ECO:0007669"/>
    <property type="project" value="UniProtKB-SubCell"/>
</dbReference>
<feature type="transmembrane region" description="Helical" evidence="9">
    <location>
        <begin position="408"/>
        <end position="430"/>
    </location>
</feature>
<keyword evidence="4 8" id="KW-0812">Transmembrane</keyword>
<feature type="transmembrane region" description="Helical" evidence="9">
    <location>
        <begin position="143"/>
        <end position="163"/>
    </location>
</feature>
<sequence length="485" mass="52057">MTIGAVFLVLGHFGMAFEGRGTVQEITFQGATYDIVSEGRGDNRELFLVTDEARLPVSFSPEAMTVEGAAGNIPASVATADYTLSTRPDVANIGGIEIPFEQILYLSLALIIIGVGFLKANISTTVGSLYGENDPRRDGGFTIFYMGINLGAFFATLICGWLGQTYGWAYGFGAAGVGMTLGLIQYLMGQKHLKGKADPPKPLSAGFEGLFWILGLIAVIPAWLLVQQTELMEQALPILVPALFLLVFGFALVGFKGVERTKMLAALILVFFSVVFWMLFEQAGSSLSLFAERNTDLTIVPGVTMTAAQTQSFNAGFIVLLALPFSAMWIWLAKRKLEPSTPVKFALGLIQVGLGFFVLVFGAQFAGDDFQVPLIFLALLYLLHTTGELFLSPVGLSMITKLSAARVVGLMMGVWFLSSSLAHILAAIIAQQTSSETVAGQVVDLGGQLQSYVDTFTQVGIWGIAAGVVLLAISPFLKKWMGDVH</sequence>
<protein>
    <recommendedName>
        <fullName evidence="12">MFS transporter</fullName>
    </recommendedName>
</protein>
<dbReference type="InParanoid" id="A0A1B1AET9"/>
<comment type="similarity">
    <text evidence="8">Belongs to the major facilitator superfamily. Proton-dependent oligopeptide transporter (POT/PTR) (TC 2.A.17) family.</text>
</comment>
<dbReference type="InterPro" id="IPR018456">
    <property type="entry name" value="PTR2_symporter_CS"/>
</dbReference>
<evidence type="ECO:0000256" key="5">
    <source>
        <dbReference type="ARBA" id="ARBA00022856"/>
    </source>
</evidence>
<dbReference type="InterPro" id="IPR005279">
    <property type="entry name" value="Dipep/tripep_permease"/>
</dbReference>
<keyword evidence="11" id="KW-1185">Reference proteome</keyword>
<comment type="subcellular location">
    <subcellularLocation>
        <location evidence="1">Cell membrane</location>
        <topology evidence="1">Multi-pass membrane protein</topology>
    </subcellularLocation>
    <subcellularLocation>
        <location evidence="8">Membrane</location>
        <topology evidence="8">Multi-pass membrane protein</topology>
    </subcellularLocation>
</comment>
<dbReference type="PANTHER" id="PTHR23517:SF15">
    <property type="entry name" value="PROTON-DEPENDENT OLIGOPEPTIDE FAMILY TRANSPORT PROTEIN"/>
    <property type="match status" value="1"/>
</dbReference>
<keyword evidence="5" id="KW-0571">Peptide transport</keyword>
<feature type="transmembrane region" description="Helical" evidence="9">
    <location>
        <begin position="459"/>
        <end position="477"/>
    </location>
</feature>
<keyword evidence="7 9" id="KW-0472">Membrane</keyword>
<evidence type="ECO:0000256" key="8">
    <source>
        <dbReference type="RuleBase" id="RU003755"/>
    </source>
</evidence>
<dbReference type="InterPro" id="IPR050171">
    <property type="entry name" value="MFS_Transporters"/>
</dbReference>